<organism evidence="2">
    <name type="scientific">Tanacetum cinerariifolium</name>
    <name type="common">Dalmatian daisy</name>
    <name type="synonym">Chrysanthemum cinerariifolium</name>
    <dbReference type="NCBI Taxonomy" id="118510"/>
    <lineage>
        <taxon>Eukaryota</taxon>
        <taxon>Viridiplantae</taxon>
        <taxon>Streptophyta</taxon>
        <taxon>Embryophyta</taxon>
        <taxon>Tracheophyta</taxon>
        <taxon>Spermatophyta</taxon>
        <taxon>Magnoliopsida</taxon>
        <taxon>eudicotyledons</taxon>
        <taxon>Gunneridae</taxon>
        <taxon>Pentapetalae</taxon>
        <taxon>asterids</taxon>
        <taxon>campanulids</taxon>
        <taxon>Asterales</taxon>
        <taxon>Asteraceae</taxon>
        <taxon>Asteroideae</taxon>
        <taxon>Anthemideae</taxon>
        <taxon>Anthemidinae</taxon>
        <taxon>Tanacetum</taxon>
    </lineage>
</organism>
<name>A0A699XNL4_TANCI</name>
<evidence type="ECO:0000313" key="2">
    <source>
        <dbReference type="EMBL" id="GFD59426.1"/>
    </source>
</evidence>
<protein>
    <submittedName>
        <fullName evidence="2">Uncharacterized protein</fullName>
    </submittedName>
</protein>
<feature type="compositionally biased region" description="Polar residues" evidence="1">
    <location>
        <begin position="7"/>
        <end position="29"/>
    </location>
</feature>
<dbReference type="AlphaFoldDB" id="A0A699XNL4"/>
<accession>A0A699XNL4</accession>
<feature type="compositionally biased region" description="Basic and acidic residues" evidence="1">
    <location>
        <begin position="43"/>
        <end position="52"/>
    </location>
</feature>
<sequence>MGPELTQVLSGGSHNDLSGSTMLESSINESEPLIKRKRQGTLGDDRDKSPAKKKERARQATVEDDDLPDNMPRLRGE</sequence>
<reference evidence="2" key="1">
    <citation type="journal article" date="2019" name="Sci. Rep.">
        <title>Draft genome of Tanacetum cinerariifolium, the natural source of mosquito coil.</title>
        <authorList>
            <person name="Yamashiro T."/>
            <person name="Shiraishi A."/>
            <person name="Satake H."/>
            <person name="Nakayama K."/>
        </authorList>
    </citation>
    <scope>NUCLEOTIDE SEQUENCE</scope>
</reference>
<feature type="non-terminal residue" evidence="2">
    <location>
        <position position="1"/>
    </location>
</feature>
<proteinExistence type="predicted"/>
<comment type="caution">
    <text evidence="2">The sequence shown here is derived from an EMBL/GenBank/DDBJ whole genome shotgun (WGS) entry which is preliminary data.</text>
</comment>
<gene>
    <name evidence="2" type="ORF">Tci_931395</name>
</gene>
<evidence type="ECO:0000256" key="1">
    <source>
        <dbReference type="SAM" id="MobiDB-lite"/>
    </source>
</evidence>
<dbReference type="EMBL" id="BKCJ011864797">
    <property type="protein sequence ID" value="GFD59426.1"/>
    <property type="molecule type" value="Genomic_DNA"/>
</dbReference>
<feature type="region of interest" description="Disordered" evidence="1">
    <location>
        <begin position="1"/>
        <end position="77"/>
    </location>
</feature>